<feature type="compositionally biased region" description="Polar residues" evidence="1">
    <location>
        <begin position="38"/>
        <end position="51"/>
    </location>
</feature>
<evidence type="ECO:0000256" key="1">
    <source>
        <dbReference type="SAM" id="MobiDB-lite"/>
    </source>
</evidence>
<reference evidence="3 4" key="1">
    <citation type="submission" date="2024-10" db="EMBL/GenBank/DDBJ databases">
        <authorList>
            <person name="Riesco R."/>
        </authorList>
    </citation>
    <scope>NUCLEOTIDE SEQUENCE [LARGE SCALE GENOMIC DNA]</scope>
    <source>
        <strain evidence="3 4">NCIMB 15449</strain>
    </source>
</reference>
<comment type="caution">
    <text evidence="3">The sequence shown here is derived from an EMBL/GenBank/DDBJ whole genome shotgun (WGS) entry which is preliminary data.</text>
</comment>
<dbReference type="EMBL" id="JBIMSO010000050">
    <property type="protein sequence ID" value="MFH5209097.1"/>
    <property type="molecule type" value="Genomic_DNA"/>
</dbReference>
<protein>
    <submittedName>
        <fullName evidence="3">LGFP repeat-containing protein</fullName>
    </submittedName>
</protein>
<keyword evidence="2" id="KW-0732">Signal</keyword>
<dbReference type="Pfam" id="PF08310">
    <property type="entry name" value="LGFP"/>
    <property type="match status" value="1"/>
</dbReference>
<evidence type="ECO:0000313" key="3">
    <source>
        <dbReference type="EMBL" id="MFH5209097.1"/>
    </source>
</evidence>
<accession>A0ABW7JM76</accession>
<feature type="signal peptide" evidence="2">
    <location>
        <begin position="1"/>
        <end position="21"/>
    </location>
</feature>
<dbReference type="PROSITE" id="PS51257">
    <property type="entry name" value="PROKAR_LIPOPROTEIN"/>
    <property type="match status" value="1"/>
</dbReference>
<evidence type="ECO:0000256" key="2">
    <source>
        <dbReference type="SAM" id="SignalP"/>
    </source>
</evidence>
<feature type="compositionally biased region" description="Low complexity" evidence="1">
    <location>
        <begin position="52"/>
        <end position="90"/>
    </location>
</feature>
<feature type="chain" id="PRO_5046795133" evidence="2">
    <location>
        <begin position="22"/>
        <end position="245"/>
    </location>
</feature>
<gene>
    <name evidence="3" type="ORF">ACHIPZ_12970</name>
</gene>
<organism evidence="3 4">
    <name type="scientific">Antrihabitans spumae</name>
    <dbReference type="NCBI Taxonomy" id="3373370"/>
    <lineage>
        <taxon>Bacteria</taxon>
        <taxon>Bacillati</taxon>
        <taxon>Actinomycetota</taxon>
        <taxon>Actinomycetes</taxon>
        <taxon>Mycobacteriales</taxon>
        <taxon>Nocardiaceae</taxon>
        <taxon>Antrihabitans</taxon>
    </lineage>
</organism>
<evidence type="ECO:0000313" key="4">
    <source>
        <dbReference type="Proteomes" id="UP001609175"/>
    </source>
</evidence>
<feature type="region of interest" description="Disordered" evidence="1">
    <location>
        <begin position="29"/>
        <end position="95"/>
    </location>
</feature>
<dbReference type="Proteomes" id="UP001609175">
    <property type="component" value="Unassembled WGS sequence"/>
</dbReference>
<dbReference type="RefSeq" id="WP_395114748.1">
    <property type="nucleotide sequence ID" value="NZ_JBIMSO010000050.1"/>
</dbReference>
<name>A0ABW7JM76_9NOCA</name>
<sequence>MRQITKRTAAFAAATAAVALVAVGCGEDDKASDVVESAKSSAGQLTESLKPSASEESGAEGSSTTAEGSAAESTEASGTEGAGGETTIAGPDGQEYTVAGPILAKYTASGGPTSPLGAPTSAEEAAPGGGKYQEFVGGIIYWNDKTQAHVVWGKIREAWEAEGGPEGSLGYPISDERHPGRQAERLRKRSHHVREQRDHGRSEVAVSAGVAWWPSTMTATTRLFPRVLTHTRRCAATTVWACLTK</sequence>
<proteinExistence type="predicted"/>
<dbReference type="InterPro" id="IPR013207">
    <property type="entry name" value="LGFP"/>
</dbReference>